<evidence type="ECO:0000313" key="1">
    <source>
        <dbReference type="EMBL" id="KAI4814983.1"/>
    </source>
</evidence>
<feature type="non-terminal residue" evidence="1">
    <location>
        <position position="218"/>
    </location>
</feature>
<comment type="caution">
    <text evidence="1">The sequence shown here is derived from an EMBL/GenBank/DDBJ whole genome shotgun (WGS) entry which is preliminary data.</text>
</comment>
<reference evidence="1" key="1">
    <citation type="submission" date="2022-05" db="EMBL/GenBank/DDBJ databases">
        <title>Chromosome-level genome of Chaenocephalus aceratus.</title>
        <authorList>
            <person name="Park H."/>
        </authorList>
    </citation>
    <scope>NUCLEOTIDE SEQUENCE</scope>
    <source>
        <strain evidence="1">KU_202001</strain>
    </source>
</reference>
<keyword evidence="2" id="KW-1185">Reference proteome</keyword>
<gene>
    <name evidence="1" type="ORF">KUCAC02_005155</name>
</gene>
<evidence type="ECO:0000313" key="2">
    <source>
        <dbReference type="Proteomes" id="UP001057452"/>
    </source>
</evidence>
<organism evidence="1 2">
    <name type="scientific">Chaenocephalus aceratus</name>
    <name type="common">Blackfin icefish</name>
    <name type="synonym">Chaenichthys aceratus</name>
    <dbReference type="NCBI Taxonomy" id="36190"/>
    <lineage>
        <taxon>Eukaryota</taxon>
        <taxon>Metazoa</taxon>
        <taxon>Chordata</taxon>
        <taxon>Craniata</taxon>
        <taxon>Vertebrata</taxon>
        <taxon>Euteleostomi</taxon>
        <taxon>Actinopterygii</taxon>
        <taxon>Neopterygii</taxon>
        <taxon>Teleostei</taxon>
        <taxon>Neoteleostei</taxon>
        <taxon>Acanthomorphata</taxon>
        <taxon>Eupercaria</taxon>
        <taxon>Perciformes</taxon>
        <taxon>Notothenioidei</taxon>
        <taxon>Channichthyidae</taxon>
        <taxon>Chaenocephalus</taxon>
    </lineage>
</organism>
<proteinExistence type="predicted"/>
<sequence length="218" mass="24087">MGENQPESKSKSMTEKSKDLAPSLRPSLYTTLLRTDIPQLNLALPAGLSHGSKTLPVVEPEKSPGDSLTLCFRAPQSPSQILYDGPSNSSAIILTVLSFYYNTVFRVTKTNNVYRGREIPFIVETTQPCGLQRSYFEQYGTGYRSFLLTSQTCFYVSETSNMELKSRDELSEAALFEETGKAIARRGITLKRRGAPPGSAESRESRLTDVSAAEQQVV</sequence>
<name>A0ACB9WP45_CHAAC</name>
<protein>
    <submittedName>
        <fullName evidence="1">Uncharacterized protein</fullName>
    </submittedName>
</protein>
<dbReference type="EMBL" id="CM043797">
    <property type="protein sequence ID" value="KAI4814983.1"/>
    <property type="molecule type" value="Genomic_DNA"/>
</dbReference>
<accession>A0ACB9WP45</accession>
<dbReference type="Proteomes" id="UP001057452">
    <property type="component" value="Chromosome 13"/>
</dbReference>